<dbReference type="InterPro" id="IPR015424">
    <property type="entry name" value="PyrdxlP-dep_Trfase"/>
</dbReference>
<evidence type="ECO:0000256" key="2">
    <source>
        <dbReference type="ARBA" id="ARBA00022679"/>
    </source>
</evidence>
<protein>
    <submittedName>
        <fullName evidence="5">Quorum-sensing autoinducer CAI-1 synthase</fullName>
    </submittedName>
</protein>
<dbReference type="InterPro" id="IPR004839">
    <property type="entry name" value="Aminotransferase_I/II_large"/>
</dbReference>
<reference evidence="5 6" key="1">
    <citation type="submission" date="2020-11" db="EMBL/GenBank/DDBJ databases">
        <title>Enhanced detection system for hospital associated transmission using whole genome sequencing surveillance.</title>
        <authorList>
            <person name="Harrison L.H."/>
            <person name="Van Tyne D."/>
            <person name="Marsh J.W."/>
            <person name="Griffith M.P."/>
            <person name="Snyder D.J."/>
            <person name="Cooper V.S."/>
            <person name="Mustapha M."/>
        </authorList>
    </citation>
    <scope>NUCLEOTIDE SEQUENCE [LARGE SCALE GENOMIC DNA]</scope>
    <source>
        <strain evidence="5 6">SER00227</strain>
    </source>
</reference>
<accession>A0ABS0LVM1</accession>
<comment type="caution">
    <text evidence="5">The sequence shown here is derived from an EMBL/GenBank/DDBJ whole genome shotgun (WGS) entry which is preliminary data.</text>
</comment>
<dbReference type="Proteomes" id="UP000635335">
    <property type="component" value="Unassembled WGS sequence"/>
</dbReference>
<dbReference type="InterPro" id="IPR050087">
    <property type="entry name" value="AON_synthase_class-II"/>
</dbReference>
<dbReference type="EMBL" id="JADUMB010000001">
    <property type="protein sequence ID" value="MBH1919156.1"/>
    <property type="molecule type" value="Genomic_DNA"/>
</dbReference>
<keyword evidence="6" id="KW-1185">Reference proteome</keyword>
<dbReference type="NCBIfam" id="NF005526">
    <property type="entry name" value="PRK07179.1"/>
    <property type="match status" value="1"/>
</dbReference>
<evidence type="ECO:0000313" key="6">
    <source>
        <dbReference type="Proteomes" id="UP000635335"/>
    </source>
</evidence>
<dbReference type="SUPFAM" id="SSF53383">
    <property type="entry name" value="PLP-dependent transferases"/>
    <property type="match status" value="1"/>
</dbReference>
<evidence type="ECO:0000256" key="3">
    <source>
        <dbReference type="ARBA" id="ARBA00022898"/>
    </source>
</evidence>
<dbReference type="Gene3D" id="3.90.1150.10">
    <property type="entry name" value="Aspartate Aminotransferase, domain 1"/>
    <property type="match status" value="1"/>
</dbReference>
<organism evidence="5 6">
    <name type="scientific">Serratia surfactantfaciens</name>
    <dbReference type="NCBI Taxonomy" id="2741499"/>
    <lineage>
        <taxon>Bacteria</taxon>
        <taxon>Pseudomonadati</taxon>
        <taxon>Pseudomonadota</taxon>
        <taxon>Gammaproteobacteria</taxon>
        <taxon>Enterobacterales</taxon>
        <taxon>Yersiniaceae</taxon>
        <taxon>Serratia</taxon>
    </lineage>
</organism>
<sequence>MKRKEVPNFLSKRIHERFQHRFNTEWGGVNLFKVNPKDDNDVILCSNDYLGLCDEEKLHLSNKRDRTGEKIMSSVLLNETSYQAEVERAFTEFFGTEDSIMCQSGYAANTGLIQAIANEDTPVYIDILAHMSLHDGVRLAGATSHPFAHNSAESARKKIARHGPGIVVVDTVYSSNGSMCPIADFVALAEETGCVLVVDESHSAGTHGPQGRGVVYEQGLTDKVDFITASLAKTFAGRGGLITCPTIFKDYFQLESHPSLFSSSVMNYDLKWFMDAIEYIKAADKKREKLHAHSKYLRSTLDDLGYDVSGGSEQIISLEIGSEKEVMSLKNHLESNGILATIFCYPATTKNKGKVRLTANANLSNHALERIVDAFREYKKMTC</sequence>
<comment type="cofactor">
    <cofactor evidence="1">
        <name>pyridoxal 5'-phosphate</name>
        <dbReference type="ChEBI" id="CHEBI:597326"/>
    </cofactor>
</comment>
<name>A0ABS0LVM1_9GAMM</name>
<dbReference type="PANTHER" id="PTHR13693:SF100">
    <property type="entry name" value="8-AMINO-7-OXONONANOATE SYNTHASE"/>
    <property type="match status" value="1"/>
</dbReference>
<proteinExistence type="predicted"/>
<evidence type="ECO:0000256" key="1">
    <source>
        <dbReference type="ARBA" id="ARBA00001933"/>
    </source>
</evidence>
<keyword evidence="3" id="KW-0663">Pyridoxal phosphate</keyword>
<dbReference type="InterPro" id="IPR015421">
    <property type="entry name" value="PyrdxlP-dep_Trfase_major"/>
</dbReference>
<keyword evidence="2" id="KW-0808">Transferase</keyword>
<gene>
    <name evidence="5" type="primary">cqsA</name>
    <name evidence="5" type="ORF">I5U16_03205</name>
</gene>
<evidence type="ECO:0000259" key="4">
    <source>
        <dbReference type="Pfam" id="PF00155"/>
    </source>
</evidence>
<dbReference type="Pfam" id="PF00155">
    <property type="entry name" value="Aminotran_1_2"/>
    <property type="match status" value="1"/>
</dbReference>
<dbReference type="Gene3D" id="3.40.640.10">
    <property type="entry name" value="Type I PLP-dependent aspartate aminotransferase-like (Major domain)"/>
    <property type="match status" value="1"/>
</dbReference>
<evidence type="ECO:0000313" key="5">
    <source>
        <dbReference type="EMBL" id="MBH1919156.1"/>
    </source>
</evidence>
<dbReference type="RefSeq" id="WP_197667328.1">
    <property type="nucleotide sequence ID" value="NZ_JADUMB010000001.1"/>
</dbReference>
<dbReference type="InterPro" id="IPR015422">
    <property type="entry name" value="PyrdxlP-dep_Trfase_small"/>
</dbReference>
<feature type="domain" description="Aminotransferase class I/classII large" evidence="4">
    <location>
        <begin position="42"/>
        <end position="375"/>
    </location>
</feature>
<dbReference type="PANTHER" id="PTHR13693">
    <property type="entry name" value="CLASS II AMINOTRANSFERASE/8-AMINO-7-OXONONANOATE SYNTHASE"/>
    <property type="match status" value="1"/>
</dbReference>